<keyword evidence="3" id="KW-1185">Reference proteome</keyword>
<dbReference type="PANTHER" id="PTHR43252:SF6">
    <property type="entry name" value="NEGATIVE TRANSCRIPTION REGULATOR PADR"/>
    <property type="match status" value="1"/>
</dbReference>
<dbReference type="InterPro" id="IPR005149">
    <property type="entry name" value="Tscrpt_reg_PadR_N"/>
</dbReference>
<dbReference type="InterPro" id="IPR036388">
    <property type="entry name" value="WH-like_DNA-bd_sf"/>
</dbReference>
<feature type="domain" description="Transcription regulator PadR N-terminal" evidence="1">
    <location>
        <begin position="8"/>
        <end position="79"/>
    </location>
</feature>
<dbReference type="Gene3D" id="1.10.10.10">
    <property type="entry name" value="Winged helix-like DNA-binding domain superfamily/Winged helix DNA-binding domain"/>
    <property type="match status" value="1"/>
</dbReference>
<organism evidence="2 3">
    <name type="scientific">Streptosporangium album</name>
    <dbReference type="NCBI Taxonomy" id="47479"/>
    <lineage>
        <taxon>Bacteria</taxon>
        <taxon>Bacillati</taxon>
        <taxon>Actinomycetota</taxon>
        <taxon>Actinomycetes</taxon>
        <taxon>Streptosporangiales</taxon>
        <taxon>Streptosporangiaceae</taxon>
        <taxon>Streptosporangium</taxon>
    </lineage>
</organism>
<dbReference type="RefSeq" id="WP_184756132.1">
    <property type="nucleotide sequence ID" value="NZ_BAABEK010000001.1"/>
</dbReference>
<dbReference type="SUPFAM" id="SSF46785">
    <property type="entry name" value="Winged helix' DNA-binding domain"/>
    <property type="match status" value="1"/>
</dbReference>
<evidence type="ECO:0000313" key="3">
    <source>
        <dbReference type="Proteomes" id="UP000534286"/>
    </source>
</evidence>
<comment type="caution">
    <text evidence="2">The sequence shown here is derived from an EMBL/GenBank/DDBJ whole genome shotgun (WGS) entry which is preliminary data.</text>
</comment>
<evidence type="ECO:0000313" key="2">
    <source>
        <dbReference type="EMBL" id="MBB4940297.1"/>
    </source>
</evidence>
<proteinExistence type="predicted"/>
<accession>A0A7W7RYJ8</accession>
<dbReference type="InterPro" id="IPR036390">
    <property type="entry name" value="WH_DNA-bd_sf"/>
</dbReference>
<dbReference type="AlphaFoldDB" id="A0A7W7RYJ8"/>
<dbReference type="GO" id="GO:0003677">
    <property type="term" value="F:DNA binding"/>
    <property type="evidence" value="ECO:0007669"/>
    <property type="project" value="UniProtKB-KW"/>
</dbReference>
<dbReference type="Pfam" id="PF03551">
    <property type="entry name" value="PadR"/>
    <property type="match status" value="1"/>
</dbReference>
<reference evidence="2 3" key="1">
    <citation type="submission" date="2020-08" db="EMBL/GenBank/DDBJ databases">
        <title>Sequencing the genomes of 1000 actinobacteria strains.</title>
        <authorList>
            <person name="Klenk H.-P."/>
        </authorList>
    </citation>
    <scope>NUCLEOTIDE SEQUENCE [LARGE SCALE GENOMIC DNA]</scope>
    <source>
        <strain evidence="2 3">DSM 43023</strain>
    </source>
</reference>
<dbReference type="Proteomes" id="UP000534286">
    <property type="component" value="Unassembled WGS sequence"/>
</dbReference>
<gene>
    <name evidence="2" type="ORF">FHR32_004602</name>
</gene>
<dbReference type="EMBL" id="JACHJU010000001">
    <property type="protein sequence ID" value="MBB4940297.1"/>
    <property type="molecule type" value="Genomic_DNA"/>
</dbReference>
<evidence type="ECO:0000259" key="1">
    <source>
        <dbReference type="Pfam" id="PF03551"/>
    </source>
</evidence>
<sequence>MSSTRVLLLGVLLDGPLHGYEVRRRLELMGTHHWANVAYGSIYHGLGKMADEDLLERVEEGKGGKTVYAITEIGRSEFSRLLLSNWWEIKPIVDPFQVAITFMDRMSPAELISAMEARAAQLRFSVDMTRRAMGGKQAYGAPRHIDECLRLNLLQLQAQLTWVGETIEKVRNGELP</sequence>
<protein>
    <submittedName>
        <fullName evidence="2">DNA-binding PadR family transcriptional regulator</fullName>
    </submittedName>
</protein>
<keyword evidence="2" id="KW-0238">DNA-binding</keyword>
<name>A0A7W7RYJ8_9ACTN</name>
<dbReference type="PANTHER" id="PTHR43252">
    <property type="entry name" value="TRANSCRIPTIONAL REGULATOR YQJI"/>
    <property type="match status" value="1"/>
</dbReference>